<dbReference type="RefSeq" id="WP_078751421.1">
    <property type="nucleotide sequence ID" value="NZ_FUXU01000007.1"/>
</dbReference>
<dbReference type="SMART" id="SM00855">
    <property type="entry name" value="PGAM"/>
    <property type="match status" value="1"/>
</dbReference>
<dbReference type="OrthoDB" id="92610at2"/>
<dbReference type="NCBIfam" id="TIGR00249">
    <property type="entry name" value="sixA"/>
    <property type="match status" value="1"/>
</dbReference>
<dbReference type="SUPFAM" id="SSF53254">
    <property type="entry name" value="Phosphoglycerate mutase-like"/>
    <property type="match status" value="1"/>
</dbReference>
<name>A0A1T4U845_9GAMM</name>
<evidence type="ECO:0000313" key="1">
    <source>
        <dbReference type="EMBL" id="SKA48691.1"/>
    </source>
</evidence>
<dbReference type="Proteomes" id="UP000190162">
    <property type="component" value="Unassembled WGS sequence"/>
</dbReference>
<keyword evidence="2" id="KW-1185">Reference proteome</keyword>
<dbReference type="InterPro" id="IPR029033">
    <property type="entry name" value="His_PPase_superfam"/>
</dbReference>
<reference evidence="2" key="1">
    <citation type="submission" date="2017-02" db="EMBL/GenBank/DDBJ databases">
        <authorList>
            <person name="Varghese N."/>
            <person name="Submissions S."/>
        </authorList>
    </citation>
    <scope>NUCLEOTIDE SEQUENCE [LARGE SCALE GENOMIC DNA]</scope>
    <source>
        <strain evidence="2">DSM 22720</strain>
    </source>
</reference>
<proteinExistence type="predicted"/>
<dbReference type="AlphaFoldDB" id="A0A1T4U845"/>
<evidence type="ECO:0000313" key="2">
    <source>
        <dbReference type="Proteomes" id="UP000190162"/>
    </source>
</evidence>
<protein>
    <submittedName>
        <fullName evidence="1">Phosphohistidine phosphatase, SixA</fullName>
    </submittedName>
</protein>
<dbReference type="GO" id="GO:0101006">
    <property type="term" value="F:protein histidine phosphatase activity"/>
    <property type="evidence" value="ECO:0007669"/>
    <property type="project" value="InterPro"/>
</dbReference>
<dbReference type="Gene3D" id="3.40.50.1240">
    <property type="entry name" value="Phosphoglycerate mutase-like"/>
    <property type="match status" value="1"/>
</dbReference>
<dbReference type="InterPro" id="IPR013078">
    <property type="entry name" value="His_Pase_superF_clade-1"/>
</dbReference>
<organism evidence="1 2">
    <name type="scientific">Enterovibrio nigricans DSM 22720</name>
    <dbReference type="NCBI Taxonomy" id="1121868"/>
    <lineage>
        <taxon>Bacteria</taxon>
        <taxon>Pseudomonadati</taxon>
        <taxon>Pseudomonadota</taxon>
        <taxon>Gammaproteobacteria</taxon>
        <taxon>Vibrionales</taxon>
        <taxon>Vibrionaceae</taxon>
        <taxon>Enterovibrio</taxon>
    </lineage>
</organism>
<dbReference type="EMBL" id="FUXU01000007">
    <property type="protein sequence ID" value="SKA48691.1"/>
    <property type="molecule type" value="Genomic_DNA"/>
</dbReference>
<dbReference type="Pfam" id="PF00300">
    <property type="entry name" value="His_Phos_1"/>
    <property type="match status" value="1"/>
</dbReference>
<dbReference type="GO" id="GO:0005737">
    <property type="term" value="C:cytoplasm"/>
    <property type="evidence" value="ECO:0007669"/>
    <property type="project" value="InterPro"/>
</dbReference>
<dbReference type="CDD" id="cd07067">
    <property type="entry name" value="HP_PGM_like"/>
    <property type="match status" value="1"/>
</dbReference>
<gene>
    <name evidence="1" type="ORF">SAMN02745132_00957</name>
</gene>
<accession>A0A1T4U845</accession>
<sequence length="163" mass="17986">MRIYIMRHGEAQSFAATDEERALTERGEQQSIEMARWLANELPNGQLDLVLVSPYLRAQQTWQGCSTVLPKAKRVLTEEGITPYGDSGQVATYLRALTEVETPASILLVSHLPLVGYLTAEFAPDMQPPMFPTSSISCVDFDPESGASEVLWLKTPGQLENCA</sequence>
<dbReference type="InterPro" id="IPR004449">
    <property type="entry name" value="SixA"/>
</dbReference>